<evidence type="ECO:0000256" key="2">
    <source>
        <dbReference type="ARBA" id="ARBA00022670"/>
    </source>
</evidence>
<reference evidence="8 9" key="1">
    <citation type="submission" date="2018-10" db="EMBL/GenBank/DDBJ databases">
        <title>Lactobacillus sp. R7 and Lactobacillus sp. R19 isolated from fermented mustard green product of Taiwan.</title>
        <authorList>
            <person name="Lin S.-T."/>
        </authorList>
    </citation>
    <scope>NUCLEOTIDE SEQUENCE [LARGE SCALE GENOMIC DNA]</scope>
    <source>
        <strain evidence="8 9">BCRC 81129</strain>
    </source>
</reference>
<dbReference type="GO" id="GO:0046872">
    <property type="term" value="F:metal ion binding"/>
    <property type="evidence" value="ECO:0007669"/>
    <property type="project" value="UniProtKB-KW"/>
</dbReference>
<evidence type="ECO:0000256" key="6">
    <source>
        <dbReference type="ARBA" id="ARBA00023049"/>
    </source>
</evidence>
<name>A0A4Z0JAW9_9LACO</name>
<dbReference type="PROSITE" id="PS50249">
    <property type="entry name" value="MPN"/>
    <property type="match status" value="1"/>
</dbReference>
<dbReference type="AlphaFoldDB" id="A0A4Z0JAW9"/>
<dbReference type="Proteomes" id="UP000297348">
    <property type="component" value="Unassembled WGS sequence"/>
</dbReference>
<dbReference type="Gene3D" id="3.40.140.10">
    <property type="entry name" value="Cytidine Deaminase, domain 2"/>
    <property type="match status" value="1"/>
</dbReference>
<dbReference type="InterPro" id="IPR025657">
    <property type="entry name" value="RadC_JAB"/>
</dbReference>
<dbReference type="Pfam" id="PF04002">
    <property type="entry name" value="RadC"/>
    <property type="match status" value="1"/>
</dbReference>
<dbReference type="InterPro" id="IPR037518">
    <property type="entry name" value="MPN"/>
</dbReference>
<accession>A0A4Z0JAW9</accession>
<dbReference type="PANTHER" id="PTHR30471">
    <property type="entry name" value="DNA REPAIR PROTEIN RADC"/>
    <property type="match status" value="1"/>
</dbReference>
<sequence length="221" mass="24750">MQRQKMTIHNERQLVGQVLKSLGLPHIAESDRFFRYFHSVANLRYASHRQCRAYVGGHSQRRSLLTAIDLGRWVQQAPRPILGEVTASSQLGQALMDDLRYLQQERVEVLVLDAKHRIIDRQTVFQGTLDSCPVHPREIFQLAVMNGAAAIVVAHNHPSGVPQPSPNDLAFMQRLADCGRLMGIPLLDGFVIGIHSYFSLREAGQLPDNGEENAAEPLKTD</sequence>
<gene>
    <name evidence="8" type="ORF">EGT51_05065</name>
</gene>
<evidence type="ECO:0000256" key="4">
    <source>
        <dbReference type="ARBA" id="ARBA00022801"/>
    </source>
</evidence>
<evidence type="ECO:0000259" key="7">
    <source>
        <dbReference type="PROSITE" id="PS50249"/>
    </source>
</evidence>
<organism evidence="8 9">
    <name type="scientific">Levilactobacillus suantsaiihabitans</name>
    <dbReference type="NCBI Taxonomy" id="2487722"/>
    <lineage>
        <taxon>Bacteria</taxon>
        <taxon>Bacillati</taxon>
        <taxon>Bacillota</taxon>
        <taxon>Bacilli</taxon>
        <taxon>Lactobacillales</taxon>
        <taxon>Lactobacillaceae</taxon>
        <taxon>Levilactobacillus</taxon>
    </lineage>
</organism>
<evidence type="ECO:0000313" key="9">
    <source>
        <dbReference type="Proteomes" id="UP000297348"/>
    </source>
</evidence>
<dbReference type="InterPro" id="IPR001405">
    <property type="entry name" value="UPF0758"/>
</dbReference>
<evidence type="ECO:0000313" key="8">
    <source>
        <dbReference type="EMBL" id="TGD19242.1"/>
    </source>
</evidence>
<protein>
    <submittedName>
        <fullName evidence="8">DNA repair protein</fullName>
    </submittedName>
</protein>
<dbReference type="GO" id="GO:0008237">
    <property type="term" value="F:metallopeptidase activity"/>
    <property type="evidence" value="ECO:0007669"/>
    <property type="project" value="UniProtKB-KW"/>
</dbReference>
<feature type="domain" description="MPN" evidence="7">
    <location>
        <begin position="84"/>
        <end position="206"/>
    </location>
</feature>
<dbReference type="CDD" id="cd08071">
    <property type="entry name" value="MPN_DUF2466"/>
    <property type="match status" value="1"/>
</dbReference>
<evidence type="ECO:0000256" key="1">
    <source>
        <dbReference type="ARBA" id="ARBA00010243"/>
    </source>
</evidence>
<comment type="caution">
    <text evidence="8">The sequence shown here is derived from an EMBL/GenBank/DDBJ whole genome shotgun (WGS) entry which is preliminary data.</text>
</comment>
<dbReference type="GO" id="GO:0006508">
    <property type="term" value="P:proteolysis"/>
    <property type="evidence" value="ECO:0007669"/>
    <property type="project" value="UniProtKB-KW"/>
</dbReference>
<keyword evidence="4" id="KW-0378">Hydrolase</keyword>
<evidence type="ECO:0000256" key="5">
    <source>
        <dbReference type="ARBA" id="ARBA00022833"/>
    </source>
</evidence>
<comment type="similarity">
    <text evidence="1">Belongs to the UPF0758 family.</text>
</comment>
<dbReference type="PANTHER" id="PTHR30471:SF3">
    <property type="entry name" value="UPF0758 PROTEIN YEES-RELATED"/>
    <property type="match status" value="1"/>
</dbReference>
<keyword evidence="5" id="KW-0862">Zinc</keyword>
<keyword evidence="3" id="KW-0479">Metal-binding</keyword>
<dbReference type="RefSeq" id="WP_135367667.1">
    <property type="nucleotide sequence ID" value="NZ_RKLX01000006.1"/>
</dbReference>
<dbReference type="SUPFAM" id="SSF102712">
    <property type="entry name" value="JAB1/MPN domain"/>
    <property type="match status" value="1"/>
</dbReference>
<keyword evidence="9" id="KW-1185">Reference proteome</keyword>
<dbReference type="InterPro" id="IPR020891">
    <property type="entry name" value="UPF0758_CS"/>
</dbReference>
<evidence type="ECO:0000256" key="3">
    <source>
        <dbReference type="ARBA" id="ARBA00022723"/>
    </source>
</evidence>
<dbReference type="PROSITE" id="PS01302">
    <property type="entry name" value="UPF0758"/>
    <property type="match status" value="1"/>
</dbReference>
<dbReference type="OrthoDB" id="9804482at2"/>
<dbReference type="EMBL" id="RKLX01000006">
    <property type="protein sequence ID" value="TGD19242.1"/>
    <property type="molecule type" value="Genomic_DNA"/>
</dbReference>
<keyword evidence="2" id="KW-0645">Protease</keyword>
<proteinExistence type="inferred from homology"/>
<keyword evidence="6" id="KW-0482">Metalloprotease</keyword>